<keyword evidence="1" id="KW-0732">Signal</keyword>
<proteinExistence type="predicted"/>
<keyword evidence="3" id="KW-1185">Reference proteome</keyword>
<evidence type="ECO:0000256" key="1">
    <source>
        <dbReference type="SAM" id="SignalP"/>
    </source>
</evidence>
<dbReference type="AlphaFoldDB" id="A0AAV1DMZ6"/>
<organism evidence="2 3">
    <name type="scientific">Oldenlandia corymbosa var. corymbosa</name>
    <dbReference type="NCBI Taxonomy" id="529605"/>
    <lineage>
        <taxon>Eukaryota</taxon>
        <taxon>Viridiplantae</taxon>
        <taxon>Streptophyta</taxon>
        <taxon>Embryophyta</taxon>
        <taxon>Tracheophyta</taxon>
        <taxon>Spermatophyta</taxon>
        <taxon>Magnoliopsida</taxon>
        <taxon>eudicotyledons</taxon>
        <taxon>Gunneridae</taxon>
        <taxon>Pentapetalae</taxon>
        <taxon>asterids</taxon>
        <taxon>lamiids</taxon>
        <taxon>Gentianales</taxon>
        <taxon>Rubiaceae</taxon>
        <taxon>Rubioideae</taxon>
        <taxon>Spermacoceae</taxon>
        <taxon>Hedyotis-Oldenlandia complex</taxon>
        <taxon>Oldenlandia</taxon>
    </lineage>
</organism>
<protein>
    <submittedName>
        <fullName evidence="2">OLC1v1008896C1</fullName>
    </submittedName>
</protein>
<evidence type="ECO:0000313" key="2">
    <source>
        <dbReference type="EMBL" id="CAI9109134.1"/>
    </source>
</evidence>
<dbReference type="Proteomes" id="UP001161247">
    <property type="component" value="Chromosome 6"/>
</dbReference>
<reference evidence="2" key="1">
    <citation type="submission" date="2023-03" db="EMBL/GenBank/DDBJ databases">
        <authorList>
            <person name="Julca I."/>
        </authorList>
    </citation>
    <scope>NUCLEOTIDE SEQUENCE</scope>
</reference>
<gene>
    <name evidence="2" type="ORF">OLC1_LOCUS17086</name>
</gene>
<feature type="chain" id="PRO_5043381946" evidence="1">
    <location>
        <begin position="18"/>
        <end position="171"/>
    </location>
</feature>
<accession>A0AAV1DMZ6</accession>
<sequence length="171" mass="20043">MMFLLCLFNLALRHAPQAPLSFVDFLLEKLMELGSCESETKSRSFLEDIVESRHENQELQDLWDHILELLFKVEHFIDYLVVGDISFSFCVSLVSIMKDMRSIKLKIDFRKPKMKLKRVDMTRDHLSSQRILSFKTEVVGYLDEAKSIELKLTRGPKQLWVVTIVGYARTR</sequence>
<name>A0AAV1DMZ6_OLDCO</name>
<evidence type="ECO:0000313" key="3">
    <source>
        <dbReference type="Proteomes" id="UP001161247"/>
    </source>
</evidence>
<dbReference type="EMBL" id="OX459123">
    <property type="protein sequence ID" value="CAI9109134.1"/>
    <property type="molecule type" value="Genomic_DNA"/>
</dbReference>
<feature type="signal peptide" evidence="1">
    <location>
        <begin position="1"/>
        <end position="17"/>
    </location>
</feature>